<protein>
    <submittedName>
        <fullName evidence="1">Uncharacterized protein</fullName>
    </submittedName>
</protein>
<name>A0A371CAL1_YARLL</name>
<evidence type="ECO:0000313" key="1">
    <source>
        <dbReference type="EMBL" id="RDW27110.1"/>
    </source>
</evidence>
<reference evidence="1 2" key="1">
    <citation type="submission" date="2018-07" db="EMBL/GenBank/DDBJ databases">
        <title>Draft Genome Assemblies for Five Robust Yarrowia lipolytica Strains Exhibiting High Lipid Production and Pentose Sugar Utilization and Sugar Alcohol Secretion from Undetoxified Lignocellulosic Biomass Hydrolysates.</title>
        <authorList>
            <consortium name="DOE Joint Genome Institute"/>
            <person name="Walker C."/>
            <person name="Ryu S."/>
            <person name="Na H."/>
            <person name="Zane M."/>
            <person name="LaButti K."/>
            <person name="Lipzen A."/>
            <person name="Haridas S."/>
            <person name="Barry K."/>
            <person name="Grigoriev I.V."/>
            <person name="Quarterman J."/>
            <person name="Slininger P."/>
            <person name="Dien B."/>
            <person name="Trinh C.T."/>
        </authorList>
    </citation>
    <scope>NUCLEOTIDE SEQUENCE [LARGE SCALE GENOMIC DNA]</scope>
    <source>
        <strain evidence="1 2">YB392</strain>
    </source>
</reference>
<organism evidence="1 2">
    <name type="scientific">Yarrowia lipolytica</name>
    <name type="common">Candida lipolytica</name>
    <dbReference type="NCBI Taxonomy" id="4952"/>
    <lineage>
        <taxon>Eukaryota</taxon>
        <taxon>Fungi</taxon>
        <taxon>Dikarya</taxon>
        <taxon>Ascomycota</taxon>
        <taxon>Saccharomycotina</taxon>
        <taxon>Dipodascomycetes</taxon>
        <taxon>Dipodascales</taxon>
        <taxon>Dipodascales incertae sedis</taxon>
        <taxon>Yarrowia</taxon>
    </lineage>
</organism>
<dbReference type="EMBL" id="KZ858968">
    <property type="protein sequence ID" value="RDW27110.1"/>
    <property type="molecule type" value="Genomic_DNA"/>
</dbReference>
<gene>
    <name evidence="1" type="ORF">B0I71DRAFT_129677</name>
</gene>
<feature type="non-terminal residue" evidence="1">
    <location>
        <position position="631"/>
    </location>
</feature>
<dbReference type="Proteomes" id="UP000256601">
    <property type="component" value="Unassembled WGS sequence"/>
</dbReference>
<proteinExistence type="predicted"/>
<sequence>MRPLLLRPKLKNIGLFFQQQLILIEQTGDEAALKQALVLKKLMLDMYLGLINMNDDISYADWAGHMMVAITRCAGMVMRMNLMKHTFELIFSLYSYLTPLSPQKKLQKYRIKYNDGKITYKDLYDISVEFSNSWGTLNELFNMRKETMTVEEVMESVMRMDIQKINPNMSPVLKRHGSENALLRETQMFIVEHLWRGARISYYRLKSGGFETYDFDVLFQNSEPPLPDSVFNHLLLKYENVCGWLPVGDIGLFSDEQIGSSEERLLANLNTLYHHIGASATYPVRWSVDETEDGIQVTNTAKYKGTRQVTPKIISPGKMVIDGSVSTYKCPIPSPNEREFPTVAMDYVGEIMEKHRVHDISDLVEFYVPQAEKPLYNSSEFEHWLERASNYYSYGNSDYTTLLDKGFFMLKHVKDGVFIRPAEEPDDLMSHIKGLQNLKEFHFFKGLFDKPSGDTSGGLFTQACIDYCNKFDPIYPRNGDDWVTWNVSWEKNTPCIINDKRLFVSEPTSEDKSIVYQGRHYRVTGVGTVCYAYTHKGEPLVVTAQYCEKIDANQLPKECFMNIQEGFHRNQDTLVIKLPVLSLSPKLSWRGHEIVNFDVSYWHKQLGHLNLKGLKKYIPVIKGMPPLLWPF</sequence>
<dbReference type="VEuPathDB" id="FungiDB:YALI1_C30367g"/>
<accession>A0A371CAL1</accession>
<dbReference type="AlphaFoldDB" id="A0A371CAL1"/>
<evidence type="ECO:0000313" key="2">
    <source>
        <dbReference type="Proteomes" id="UP000256601"/>
    </source>
</evidence>
<dbReference type="VEuPathDB" id="FungiDB:YALI0_C22022g"/>